<accession>U2QFN6</accession>
<comment type="catalytic activity">
    <reaction evidence="5">
        <text>a 2'-deoxyadenosine in DNA + S-adenosyl-L-methionine = an N(6)-methyl-2'-deoxyadenosine in DNA + S-adenosyl-L-homocysteine + H(+)</text>
        <dbReference type="Rhea" id="RHEA:15197"/>
        <dbReference type="Rhea" id="RHEA-COMP:12418"/>
        <dbReference type="Rhea" id="RHEA-COMP:12419"/>
        <dbReference type="ChEBI" id="CHEBI:15378"/>
        <dbReference type="ChEBI" id="CHEBI:57856"/>
        <dbReference type="ChEBI" id="CHEBI:59789"/>
        <dbReference type="ChEBI" id="CHEBI:90615"/>
        <dbReference type="ChEBI" id="CHEBI:90616"/>
        <dbReference type="EC" id="2.1.1.72"/>
    </reaction>
</comment>
<dbReference type="GO" id="GO:0009307">
    <property type="term" value="P:DNA restriction-modification system"/>
    <property type="evidence" value="ECO:0007669"/>
    <property type="project" value="InterPro"/>
</dbReference>
<evidence type="ECO:0000256" key="4">
    <source>
        <dbReference type="ARBA" id="ARBA00022691"/>
    </source>
</evidence>
<keyword evidence="2 6" id="KW-0489">Methyltransferase</keyword>
<reference evidence="6 7" key="1">
    <citation type="submission" date="2013-08" db="EMBL/GenBank/DDBJ databases">
        <authorList>
            <person name="Durkin A.S."/>
            <person name="Haft D.R."/>
            <person name="McCorrison J."/>
            <person name="Torralba M."/>
            <person name="Gillis M."/>
            <person name="Haft D.H."/>
            <person name="Methe B."/>
            <person name="Sutton G."/>
            <person name="Nelson K.E."/>
        </authorList>
    </citation>
    <scope>NUCLEOTIDE SEQUENCE [LARGE SCALE GENOMIC DNA]</scope>
    <source>
        <strain evidence="6 7">F0067</strain>
    </source>
</reference>
<dbReference type="InterPro" id="IPR002052">
    <property type="entry name" value="DNA_methylase_N6_adenine_CS"/>
</dbReference>
<dbReference type="GO" id="GO:0009007">
    <property type="term" value="F:site-specific DNA-methyltransferase (adenine-specific) activity"/>
    <property type="evidence" value="ECO:0007669"/>
    <property type="project" value="UniProtKB-EC"/>
</dbReference>
<dbReference type="PRINTS" id="PR00505">
    <property type="entry name" value="D12N6MTFRASE"/>
</dbReference>
<evidence type="ECO:0000256" key="5">
    <source>
        <dbReference type="ARBA" id="ARBA00047942"/>
    </source>
</evidence>
<dbReference type="InterPro" id="IPR029063">
    <property type="entry name" value="SAM-dependent_MTases_sf"/>
</dbReference>
<organism evidence="6 7">
    <name type="scientific">Segatella baroniae F0067</name>
    <dbReference type="NCBI Taxonomy" id="1115809"/>
    <lineage>
        <taxon>Bacteria</taxon>
        <taxon>Pseudomonadati</taxon>
        <taxon>Bacteroidota</taxon>
        <taxon>Bacteroidia</taxon>
        <taxon>Bacteroidales</taxon>
        <taxon>Prevotellaceae</taxon>
        <taxon>Segatella</taxon>
    </lineage>
</organism>
<keyword evidence="4" id="KW-0949">S-adenosyl-L-methionine</keyword>
<dbReference type="Proteomes" id="UP000016648">
    <property type="component" value="Unassembled WGS sequence"/>
</dbReference>
<evidence type="ECO:0000256" key="3">
    <source>
        <dbReference type="ARBA" id="ARBA00022679"/>
    </source>
</evidence>
<dbReference type="RefSeq" id="WP_021589262.1">
    <property type="nucleotide sequence ID" value="NZ_AWEY01000008.1"/>
</dbReference>
<dbReference type="EMBL" id="AWEY01000008">
    <property type="protein sequence ID" value="ERK40133.1"/>
    <property type="molecule type" value="Genomic_DNA"/>
</dbReference>
<sequence>MLDTFNISNRRYLGNKYKLLDWIKDVVKDNCTHVQSFFDVFSGTGSVASAFTDKRLVVCDMMRSNYLAALCWFSPEAVDREKLTALLEHYNQYDASNEQNYMSDEFSDTYFSRATCQKIGFIRDDIQRLYDRGDVNERERACVITSLFYAMDRISHTCGHYDSFIRDGRYEGTLTLRLPDNHYALHSENRIYCADSNKIAQQVETDVAYLDPPYNSRQYCDAYHLLENIAIWDKPAVFGVARKMDRSQMKSRYCKSGQAAEALEDLVGKLRCRYILFSYNNNGKKLQTRSNAKLNDEDIVRILSTRGDVRIFTKDHRGFDAGKSEMNKDNQERLFLCNVRR</sequence>
<evidence type="ECO:0000313" key="6">
    <source>
        <dbReference type="EMBL" id="ERK40133.1"/>
    </source>
</evidence>
<gene>
    <name evidence="6" type="ORF">HMPREF9135_0113</name>
</gene>
<dbReference type="AlphaFoldDB" id="U2QFN6"/>
<dbReference type="GO" id="GO:0032259">
    <property type="term" value="P:methylation"/>
    <property type="evidence" value="ECO:0007669"/>
    <property type="project" value="UniProtKB-KW"/>
</dbReference>
<keyword evidence="7" id="KW-1185">Reference proteome</keyword>
<keyword evidence="3 6" id="KW-0808">Transferase</keyword>
<dbReference type="Gene3D" id="3.40.50.150">
    <property type="entry name" value="Vaccinia Virus protein VP39"/>
    <property type="match status" value="2"/>
</dbReference>
<evidence type="ECO:0000313" key="7">
    <source>
        <dbReference type="Proteomes" id="UP000016648"/>
    </source>
</evidence>
<dbReference type="PATRIC" id="fig|1115809.3.peg.583"/>
<dbReference type="InterPro" id="IPR012327">
    <property type="entry name" value="MeTrfase_D12"/>
</dbReference>
<dbReference type="GO" id="GO:0003676">
    <property type="term" value="F:nucleic acid binding"/>
    <property type="evidence" value="ECO:0007669"/>
    <property type="project" value="InterPro"/>
</dbReference>
<name>U2QFN6_9BACT</name>
<dbReference type="Pfam" id="PF02086">
    <property type="entry name" value="MethyltransfD12"/>
    <property type="match status" value="1"/>
</dbReference>
<dbReference type="EC" id="2.1.1.72" evidence="1"/>
<evidence type="ECO:0000256" key="2">
    <source>
        <dbReference type="ARBA" id="ARBA00022603"/>
    </source>
</evidence>
<proteinExistence type="predicted"/>
<dbReference type="PROSITE" id="PS00092">
    <property type="entry name" value="N6_MTASE"/>
    <property type="match status" value="1"/>
</dbReference>
<evidence type="ECO:0000256" key="1">
    <source>
        <dbReference type="ARBA" id="ARBA00011900"/>
    </source>
</evidence>
<protein>
    <recommendedName>
        <fullName evidence="1">site-specific DNA-methyltransferase (adenine-specific)</fullName>
        <ecNumber evidence="1">2.1.1.72</ecNumber>
    </recommendedName>
</protein>
<dbReference type="SUPFAM" id="SSF53335">
    <property type="entry name" value="S-adenosyl-L-methionine-dependent methyltransferases"/>
    <property type="match status" value="1"/>
</dbReference>
<comment type="caution">
    <text evidence="6">The sequence shown here is derived from an EMBL/GenBank/DDBJ whole genome shotgun (WGS) entry which is preliminary data.</text>
</comment>